<dbReference type="PANTHER" id="PTHR30006">
    <property type="entry name" value="THIAMINE-BINDING PERIPLASMIC PROTEIN-RELATED"/>
    <property type="match status" value="1"/>
</dbReference>
<protein>
    <submittedName>
        <fullName evidence="6">Iron(III) transport system substrate-binding protein</fullName>
    </submittedName>
</protein>
<feature type="binding site" evidence="4">
    <location>
        <position position="247"/>
    </location>
    <ligand>
        <name>Fe cation</name>
        <dbReference type="ChEBI" id="CHEBI:24875"/>
    </ligand>
</feature>
<feature type="signal peptide" evidence="5">
    <location>
        <begin position="1"/>
        <end position="24"/>
    </location>
</feature>
<dbReference type="PANTHER" id="PTHR30006:SF15">
    <property type="entry name" value="IRON-UTILIZATION PERIPLASMIC PROTEIN"/>
    <property type="match status" value="1"/>
</dbReference>
<keyword evidence="4" id="KW-0408">Iron</keyword>
<keyword evidence="2" id="KW-0813">Transport</keyword>
<dbReference type="GO" id="GO:0006826">
    <property type="term" value="P:iron ion transport"/>
    <property type="evidence" value="ECO:0007669"/>
    <property type="project" value="UniProtKB-KW"/>
</dbReference>
<dbReference type="AlphaFoldDB" id="A0A543HWN8"/>
<dbReference type="RefSeq" id="WP_141844805.1">
    <property type="nucleotide sequence ID" value="NZ_VFPM01000002.1"/>
</dbReference>
<evidence type="ECO:0000256" key="2">
    <source>
        <dbReference type="ARBA" id="ARBA00022496"/>
    </source>
</evidence>
<evidence type="ECO:0000256" key="4">
    <source>
        <dbReference type="PIRSR" id="PIRSR002825-1"/>
    </source>
</evidence>
<dbReference type="PROSITE" id="PS51257">
    <property type="entry name" value="PROKAR_LIPOPROTEIN"/>
    <property type="match status" value="1"/>
</dbReference>
<dbReference type="OrthoDB" id="9769567at2"/>
<keyword evidence="3 5" id="KW-0732">Signal</keyword>
<organism evidence="6 7">
    <name type="scientific">Humibacillus xanthopallidus</name>
    <dbReference type="NCBI Taxonomy" id="412689"/>
    <lineage>
        <taxon>Bacteria</taxon>
        <taxon>Bacillati</taxon>
        <taxon>Actinomycetota</taxon>
        <taxon>Actinomycetes</taxon>
        <taxon>Micrococcales</taxon>
        <taxon>Intrasporangiaceae</taxon>
        <taxon>Humibacillus</taxon>
    </lineage>
</organism>
<comment type="similarity">
    <text evidence="1">Belongs to the bacterial solute-binding protein 1 family.</text>
</comment>
<sequence>MNLRRRRTPLLVTALAASAVLALAACGGSANQPASGATGAAGSSTGAAASDGDLVIYSGRNEKLVSPLLDQLAAATGVTVSVRYAGSSELAAQLLEEGDATKADLFFSQDAGALGALGAAGRLETLDPAVTDTVVDGYADPADLWVGTSARARVVAYHPEQAPEAAQMTTIDAVLDPRYKGKVGFAPSNASFHAFVTALRVTKGEDGARAWLERFRANEPKAYDSNVAVLDGVDKGEVSLGLINHYYWFEKAAEKGESAVTAKIRFLGSDDPGALINVAGVGVLKGTDQKEAATKAVSYLLGPEAQKYFAETTFEYPVVDGTPAPAGLPALKDLRSSSVDLNKLDSLDRTLALLGEVGLT</sequence>
<keyword evidence="7" id="KW-1185">Reference proteome</keyword>
<evidence type="ECO:0000313" key="7">
    <source>
        <dbReference type="Proteomes" id="UP000316747"/>
    </source>
</evidence>
<feature type="chain" id="PRO_5038568799" evidence="5">
    <location>
        <begin position="25"/>
        <end position="360"/>
    </location>
</feature>
<dbReference type="PIRSF" id="PIRSF002825">
    <property type="entry name" value="CfbpA"/>
    <property type="match status" value="1"/>
</dbReference>
<proteinExistence type="inferred from homology"/>
<dbReference type="EMBL" id="VFPM01000002">
    <property type="protein sequence ID" value="TQM62767.1"/>
    <property type="molecule type" value="Genomic_DNA"/>
</dbReference>
<dbReference type="GO" id="GO:0030288">
    <property type="term" value="C:outer membrane-bounded periplasmic space"/>
    <property type="evidence" value="ECO:0007669"/>
    <property type="project" value="TreeGrafter"/>
</dbReference>
<dbReference type="Gene3D" id="3.40.190.10">
    <property type="entry name" value="Periplasmic binding protein-like II"/>
    <property type="match status" value="2"/>
</dbReference>
<name>A0A543HWN8_9MICO</name>
<dbReference type="GO" id="GO:0046872">
    <property type="term" value="F:metal ion binding"/>
    <property type="evidence" value="ECO:0007669"/>
    <property type="project" value="UniProtKB-KW"/>
</dbReference>
<keyword evidence="2" id="KW-0406">Ion transport</keyword>
<gene>
    <name evidence="6" type="ORF">FBY41_2805</name>
</gene>
<evidence type="ECO:0000256" key="3">
    <source>
        <dbReference type="ARBA" id="ARBA00022729"/>
    </source>
</evidence>
<keyword evidence="4" id="KW-0479">Metal-binding</keyword>
<reference evidence="6 7" key="1">
    <citation type="submission" date="2019-06" db="EMBL/GenBank/DDBJ databases">
        <title>Genome sequencing of plant associated microbes to promote plant fitness in Sorghum bicolor and Oryza sativa.</title>
        <authorList>
            <person name="Coleman-Derr D."/>
        </authorList>
    </citation>
    <scope>NUCLEOTIDE SEQUENCE [LARGE SCALE GENOMIC DNA]</scope>
    <source>
        <strain evidence="6 7">KV-663</strain>
    </source>
</reference>
<dbReference type="SUPFAM" id="SSF53850">
    <property type="entry name" value="Periplasmic binding protein-like II"/>
    <property type="match status" value="1"/>
</dbReference>
<evidence type="ECO:0000256" key="5">
    <source>
        <dbReference type="SAM" id="SignalP"/>
    </source>
</evidence>
<accession>A0A543HWN8</accession>
<dbReference type="Proteomes" id="UP000316747">
    <property type="component" value="Unassembled WGS sequence"/>
</dbReference>
<feature type="binding site" evidence="4">
    <location>
        <position position="246"/>
    </location>
    <ligand>
        <name>Fe cation</name>
        <dbReference type="ChEBI" id="CHEBI:24875"/>
    </ligand>
</feature>
<comment type="caution">
    <text evidence="6">The sequence shown here is derived from an EMBL/GenBank/DDBJ whole genome shotgun (WGS) entry which is preliminary data.</text>
</comment>
<dbReference type="Pfam" id="PF13343">
    <property type="entry name" value="SBP_bac_6"/>
    <property type="match status" value="1"/>
</dbReference>
<keyword evidence="2" id="KW-0410">Iron transport</keyword>
<dbReference type="InterPro" id="IPR026045">
    <property type="entry name" value="Ferric-bd"/>
</dbReference>
<evidence type="ECO:0000256" key="1">
    <source>
        <dbReference type="ARBA" id="ARBA00008520"/>
    </source>
</evidence>
<evidence type="ECO:0000313" key="6">
    <source>
        <dbReference type="EMBL" id="TQM62767.1"/>
    </source>
</evidence>